<feature type="domain" description="NADH:flavin oxidoreductase/NADH oxidase N-terminal" evidence="1">
    <location>
        <begin position="14"/>
        <end position="359"/>
    </location>
</feature>
<dbReference type="GO" id="GO:0003959">
    <property type="term" value="F:NADPH dehydrogenase activity"/>
    <property type="evidence" value="ECO:0007669"/>
    <property type="project" value="TreeGrafter"/>
</dbReference>
<organism evidence="2 3">
    <name type="scientific">Gymnopus androsaceus JB14</name>
    <dbReference type="NCBI Taxonomy" id="1447944"/>
    <lineage>
        <taxon>Eukaryota</taxon>
        <taxon>Fungi</taxon>
        <taxon>Dikarya</taxon>
        <taxon>Basidiomycota</taxon>
        <taxon>Agaricomycotina</taxon>
        <taxon>Agaricomycetes</taxon>
        <taxon>Agaricomycetidae</taxon>
        <taxon>Agaricales</taxon>
        <taxon>Marasmiineae</taxon>
        <taxon>Omphalotaceae</taxon>
        <taxon>Gymnopus</taxon>
    </lineage>
</organism>
<keyword evidence="3" id="KW-1185">Reference proteome</keyword>
<dbReference type="InterPro" id="IPR013785">
    <property type="entry name" value="Aldolase_TIM"/>
</dbReference>
<dbReference type="SUPFAM" id="SSF51395">
    <property type="entry name" value="FMN-linked oxidoreductases"/>
    <property type="match status" value="1"/>
</dbReference>
<dbReference type="OrthoDB" id="276546at2759"/>
<evidence type="ECO:0000259" key="1">
    <source>
        <dbReference type="Pfam" id="PF00724"/>
    </source>
</evidence>
<accession>A0A6A4I7F0</accession>
<evidence type="ECO:0000313" key="2">
    <source>
        <dbReference type="EMBL" id="KAE9406639.1"/>
    </source>
</evidence>
<dbReference type="EMBL" id="ML769401">
    <property type="protein sequence ID" value="KAE9406639.1"/>
    <property type="molecule type" value="Genomic_DNA"/>
</dbReference>
<proteinExistence type="predicted"/>
<dbReference type="CDD" id="cd02933">
    <property type="entry name" value="OYE_like_FMN"/>
    <property type="match status" value="1"/>
</dbReference>
<name>A0A6A4I7F0_9AGAR</name>
<dbReference type="PANTHER" id="PTHR22893">
    <property type="entry name" value="NADH OXIDOREDUCTASE-RELATED"/>
    <property type="match status" value="1"/>
</dbReference>
<sequence>MATTLSQNQTSLALFQPAQAGNMLLQHRVVMAPLTRFRATAEHVPLPTVAEHYAQRGSVPGTLLVTEATLIEHEAGGYGHVPGIWSDEPASSWKKVTAAVHAKGSFIFLQIWALGRAAVPGKPDMEPDYPYDFVSASDIPMDPSSTDKPRLLTTSEIQKYIGWYSIASKNAVECAGFDGVEIHAANGYLLDQFLQDVSNVREDRYGGNVENRARFVLEVVDAVVKAVGPSKTAIRISPWNTFQGWNENERSKYPRPTFKHLVQEIKKAHPTLSYIHFVEPRADGFDILDDVPDQENNDFIREVWTQEGNARWSITAGGYVHESAISAAGKNKGDLVAFGRLFIANPDLPYHLEHGIPLNKPDRTTYFAPNSTAPEGYTDYPFALKH</sequence>
<dbReference type="Proteomes" id="UP000799118">
    <property type="component" value="Unassembled WGS sequence"/>
</dbReference>
<dbReference type="InterPro" id="IPR045247">
    <property type="entry name" value="Oye-like"/>
</dbReference>
<protein>
    <submittedName>
        <fullName evidence="2">NADH:flavin oxidoreductase/NADH oxidase</fullName>
    </submittedName>
</protein>
<evidence type="ECO:0000313" key="3">
    <source>
        <dbReference type="Proteomes" id="UP000799118"/>
    </source>
</evidence>
<reference evidence="2" key="1">
    <citation type="journal article" date="2019" name="Environ. Microbiol.">
        <title>Fungal ecological strategies reflected in gene transcription - a case study of two litter decomposers.</title>
        <authorList>
            <person name="Barbi F."/>
            <person name="Kohler A."/>
            <person name="Barry K."/>
            <person name="Baskaran P."/>
            <person name="Daum C."/>
            <person name="Fauchery L."/>
            <person name="Ihrmark K."/>
            <person name="Kuo A."/>
            <person name="LaButti K."/>
            <person name="Lipzen A."/>
            <person name="Morin E."/>
            <person name="Grigoriev I.V."/>
            <person name="Henrissat B."/>
            <person name="Lindahl B."/>
            <person name="Martin F."/>
        </authorList>
    </citation>
    <scope>NUCLEOTIDE SEQUENCE</scope>
    <source>
        <strain evidence="2">JB14</strain>
    </source>
</reference>
<dbReference type="GO" id="GO:0010181">
    <property type="term" value="F:FMN binding"/>
    <property type="evidence" value="ECO:0007669"/>
    <property type="project" value="InterPro"/>
</dbReference>
<dbReference type="Pfam" id="PF00724">
    <property type="entry name" value="Oxidored_FMN"/>
    <property type="match status" value="1"/>
</dbReference>
<dbReference type="AlphaFoldDB" id="A0A6A4I7F0"/>
<dbReference type="Gene3D" id="3.20.20.70">
    <property type="entry name" value="Aldolase class I"/>
    <property type="match status" value="1"/>
</dbReference>
<dbReference type="PANTHER" id="PTHR22893:SF91">
    <property type="entry name" value="NADPH DEHYDROGENASE 2-RELATED"/>
    <property type="match status" value="1"/>
</dbReference>
<dbReference type="InterPro" id="IPR001155">
    <property type="entry name" value="OxRdtase_FMN_N"/>
</dbReference>
<gene>
    <name evidence="2" type="ORF">BT96DRAFT_963477</name>
</gene>